<accession>A0A392TW18</accession>
<feature type="compositionally biased region" description="Acidic residues" evidence="1">
    <location>
        <begin position="68"/>
        <end position="77"/>
    </location>
</feature>
<sequence>IVGQSSKVATGTMTRKEVIANLKETCQALDERKTMLKTITSALELEEANEVAEKNVNADADDGHETEVMESDGSEGF</sequence>
<evidence type="ECO:0000313" key="3">
    <source>
        <dbReference type="Proteomes" id="UP000265520"/>
    </source>
</evidence>
<protein>
    <recommendedName>
        <fullName evidence="4">Envelope-like protein</fullName>
    </recommendedName>
</protein>
<comment type="caution">
    <text evidence="2">The sequence shown here is derived from an EMBL/GenBank/DDBJ whole genome shotgun (WGS) entry which is preliminary data.</text>
</comment>
<keyword evidence="3" id="KW-1185">Reference proteome</keyword>
<feature type="non-terminal residue" evidence="2">
    <location>
        <position position="1"/>
    </location>
</feature>
<evidence type="ECO:0000313" key="2">
    <source>
        <dbReference type="EMBL" id="MCI65302.1"/>
    </source>
</evidence>
<dbReference type="Proteomes" id="UP000265520">
    <property type="component" value="Unassembled WGS sequence"/>
</dbReference>
<name>A0A392TW18_9FABA</name>
<dbReference type="AlphaFoldDB" id="A0A392TW18"/>
<reference evidence="2 3" key="1">
    <citation type="journal article" date="2018" name="Front. Plant Sci.">
        <title>Red Clover (Trifolium pratense) and Zigzag Clover (T. medium) - A Picture of Genomic Similarities and Differences.</title>
        <authorList>
            <person name="Dluhosova J."/>
            <person name="Istvanek J."/>
            <person name="Nedelnik J."/>
            <person name="Repkova J."/>
        </authorList>
    </citation>
    <scope>NUCLEOTIDE SEQUENCE [LARGE SCALE GENOMIC DNA]</scope>
    <source>
        <strain evidence="3">cv. 10/8</strain>
        <tissue evidence="2">Leaf</tissue>
    </source>
</reference>
<evidence type="ECO:0008006" key="4">
    <source>
        <dbReference type="Google" id="ProtNLM"/>
    </source>
</evidence>
<evidence type="ECO:0000256" key="1">
    <source>
        <dbReference type="SAM" id="MobiDB-lite"/>
    </source>
</evidence>
<proteinExistence type="predicted"/>
<dbReference type="EMBL" id="LXQA010673149">
    <property type="protein sequence ID" value="MCI65302.1"/>
    <property type="molecule type" value="Genomic_DNA"/>
</dbReference>
<organism evidence="2 3">
    <name type="scientific">Trifolium medium</name>
    <dbReference type="NCBI Taxonomy" id="97028"/>
    <lineage>
        <taxon>Eukaryota</taxon>
        <taxon>Viridiplantae</taxon>
        <taxon>Streptophyta</taxon>
        <taxon>Embryophyta</taxon>
        <taxon>Tracheophyta</taxon>
        <taxon>Spermatophyta</taxon>
        <taxon>Magnoliopsida</taxon>
        <taxon>eudicotyledons</taxon>
        <taxon>Gunneridae</taxon>
        <taxon>Pentapetalae</taxon>
        <taxon>rosids</taxon>
        <taxon>fabids</taxon>
        <taxon>Fabales</taxon>
        <taxon>Fabaceae</taxon>
        <taxon>Papilionoideae</taxon>
        <taxon>50 kb inversion clade</taxon>
        <taxon>NPAAA clade</taxon>
        <taxon>Hologalegina</taxon>
        <taxon>IRL clade</taxon>
        <taxon>Trifolieae</taxon>
        <taxon>Trifolium</taxon>
    </lineage>
</organism>
<feature type="region of interest" description="Disordered" evidence="1">
    <location>
        <begin position="54"/>
        <end position="77"/>
    </location>
</feature>